<name>A0ACC3DXE5_9PEZI</name>
<dbReference type="EMBL" id="JAWDJW010000138">
    <property type="protein sequence ID" value="KAK3081527.1"/>
    <property type="molecule type" value="Genomic_DNA"/>
</dbReference>
<dbReference type="Proteomes" id="UP001186974">
    <property type="component" value="Unassembled WGS sequence"/>
</dbReference>
<evidence type="ECO:0000313" key="1">
    <source>
        <dbReference type="EMBL" id="KAK3081527.1"/>
    </source>
</evidence>
<sequence length="164" mass="17706">MSGSATPISSKEEPRLESEVRDMKIEGGHSEEEDDNTTVKQEGQERSAPENGIASPHITISRSDTGSPAKMQSATQSPPAKEETVGGDITLKLEPGKAPKLSRSTSQKVIPRPPPLFLDEPDATDDATSTFQVITNCLYDNKSMGLTEHALECDCAEEWSAYIS</sequence>
<keyword evidence="2" id="KW-1185">Reference proteome</keyword>
<organism evidence="1 2">
    <name type="scientific">Coniosporium uncinatum</name>
    <dbReference type="NCBI Taxonomy" id="93489"/>
    <lineage>
        <taxon>Eukaryota</taxon>
        <taxon>Fungi</taxon>
        <taxon>Dikarya</taxon>
        <taxon>Ascomycota</taxon>
        <taxon>Pezizomycotina</taxon>
        <taxon>Dothideomycetes</taxon>
        <taxon>Dothideomycetes incertae sedis</taxon>
        <taxon>Coniosporium</taxon>
    </lineage>
</organism>
<proteinExistence type="predicted"/>
<accession>A0ACC3DXE5</accession>
<reference evidence="1" key="1">
    <citation type="submission" date="2024-09" db="EMBL/GenBank/DDBJ databases">
        <title>Black Yeasts Isolated from many extreme environments.</title>
        <authorList>
            <person name="Coleine C."/>
            <person name="Stajich J.E."/>
            <person name="Selbmann L."/>
        </authorList>
    </citation>
    <scope>NUCLEOTIDE SEQUENCE</scope>
    <source>
        <strain evidence="1">CCFEE 5737</strain>
    </source>
</reference>
<comment type="caution">
    <text evidence="1">The sequence shown here is derived from an EMBL/GenBank/DDBJ whole genome shotgun (WGS) entry which is preliminary data.</text>
</comment>
<protein>
    <submittedName>
        <fullName evidence="1">Uncharacterized protein</fullName>
    </submittedName>
</protein>
<evidence type="ECO:0000313" key="2">
    <source>
        <dbReference type="Proteomes" id="UP001186974"/>
    </source>
</evidence>
<gene>
    <name evidence="1" type="ORF">LTS18_005756</name>
</gene>